<dbReference type="EMBL" id="PYGA01000024">
    <property type="protein sequence ID" value="PSK89965.1"/>
    <property type="molecule type" value="Genomic_DNA"/>
</dbReference>
<gene>
    <name evidence="1" type="ORF">CLV63_12469</name>
</gene>
<keyword evidence="2" id="KW-1185">Reference proteome</keyword>
<organism evidence="1 2">
    <name type="scientific">Murinocardiopsis flavida</name>
    <dbReference type="NCBI Taxonomy" id="645275"/>
    <lineage>
        <taxon>Bacteria</taxon>
        <taxon>Bacillati</taxon>
        <taxon>Actinomycetota</taxon>
        <taxon>Actinomycetes</taxon>
        <taxon>Streptosporangiales</taxon>
        <taxon>Nocardiopsidaceae</taxon>
        <taxon>Murinocardiopsis</taxon>
    </lineage>
</organism>
<comment type="caution">
    <text evidence="1">The sequence shown here is derived from an EMBL/GenBank/DDBJ whole genome shotgun (WGS) entry which is preliminary data.</text>
</comment>
<dbReference type="AlphaFoldDB" id="A0A2P8CYC2"/>
<dbReference type="Proteomes" id="UP000240542">
    <property type="component" value="Unassembled WGS sequence"/>
</dbReference>
<reference evidence="1 2" key="1">
    <citation type="submission" date="2018-03" db="EMBL/GenBank/DDBJ databases">
        <title>Genomic Encyclopedia of Archaeal and Bacterial Type Strains, Phase II (KMG-II): from individual species to whole genera.</title>
        <authorList>
            <person name="Goeker M."/>
        </authorList>
    </citation>
    <scope>NUCLEOTIDE SEQUENCE [LARGE SCALE GENOMIC DNA]</scope>
    <source>
        <strain evidence="1 2">DSM 45312</strain>
    </source>
</reference>
<evidence type="ECO:0000313" key="1">
    <source>
        <dbReference type="EMBL" id="PSK89965.1"/>
    </source>
</evidence>
<protein>
    <submittedName>
        <fullName evidence="1">Uncharacterized protein</fullName>
    </submittedName>
</protein>
<evidence type="ECO:0000313" key="2">
    <source>
        <dbReference type="Proteomes" id="UP000240542"/>
    </source>
</evidence>
<proteinExistence type="predicted"/>
<accession>A0A2P8CYC2</accession>
<sequence length="44" mass="4976">MLAGPCGWVVQFSGPVRTVDSVVRLREVVIVLFRIRQREQAYGS</sequence>
<name>A0A2P8CYC2_9ACTN</name>